<dbReference type="RefSeq" id="WP_028071687.1">
    <property type="nucleotide sequence ID" value="NZ_JBPFQZ010000001.1"/>
</dbReference>
<gene>
    <name evidence="1" type="ORF">NCTC11429_04656</name>
</gene>
<dbReference type="GeneID" id="78465231"/>
<dbReference type="Proteomes" id="UP000308196">
    <property type="component" value="Chromosome"/>
</dbReference>
<reference evidence="1 2" key="1">
    <citation type="submission" date="2019-05" db="EMBL/GenBank/DDBJ databases">
        <authorList>
            <consortium name="Pathogen Informatics"/>
        </authorList>
    </citation>
    <scope>NUCLEOTIDE SEQUENCE [LARGE SCALE GENOMIC DNA]</scope>
    <source>
        <strain evidence="1 2">NCTC11429</strain>
    </source>
</reference>
<accession>A0A4U9W286</accession>
<dbReference type="KEGG" id="stha:NCTC11429_04656"/>
<sequence>MSQFKIQLSSVPDRENLVAEIWYREILVAEINQEAEKLDIEFYVNEKMKFDLDEFLKAVENAKGKIREE</sequence>
<evidence type="ECO:0000313" key="2">
    <source>
        <dbReference type="Proteomes" id="UP000308196"/>
    </source>
</evidence>
<protein>
    <submittedName>
        <fullName evidence="1">Uncharacterized protein</fullName>
    </submittedName>
</protein>
<dbReference type="EMBL" id="LR590484">
    <property type="protein sequence ID" value="VTR52753.1"/>
    <property type="molecule type" value="Genomic_DNA"/>
</dbReference>
<proteinExistence type="predicted"/>
<evidence type="ECO:0000313" key="1">
    <source>
        <dbReference type="EMBL" id="VTR52753.1"/>
    </source>
</evidence>
<organism evidence="1 2">
    <name type="scientific">Sphingobacterium thalpophilum</name>
    <dbReference type="NCBI Taxonomy" id="259"/>
    <lineage>
        <taxon>Bacteria</taxon>
        <taxon>Pseudomonadati</taxon>
        <taxon>Bacteroidota</taxon>
        <taxon>Sphingobacteriia</taxon>
        <taxon>Sphingobacteriales</taxon>
        <taxon>Sphingobacteriaceae</taxon>
        <taxon>Sphingobacterium</taxon>
    </lineage>
</organism>
<name>A0A4U9W286_9SPHI</name>
<dbReference type="AlphaFoldDB" id="A0A4U9W286"/>